<evidence type="ECO:0000313" key="2">
    <source>
        <dbReference type="Proteomes" id="UP001419268"/>
    </source>
</evidence>
<dbReference type="Proteomes" id="UP001419268">
    <property type="component" value="Unassembled WGS sequence"/>
</dbReference>
<name>A0AAP0HX55_9MAGN</name>
<dbReference type="EMBL" id="JBBNAG010000010">
    <property type="protein sequence ID" value="KAK9101037.1"/>
    <property type="molecule type" value="Genomic_DNA"/>
</dbReference>
<accession>A0AAP0HX55</accession>
<proteinExistence type="predicted"/>
<evidence type="ECO:0008006" key="3">
    <source>
        <dbReference type="Google" id="ProtNLM"/>
    </source>
</evidence>
<dbReference type="AlphaFoldDB" id="A0AAP0HX55"/>
<reference evidence="1 2" key="1">
    <citation type="submission" date="2024-01" db="EMBL/GenBank/DDBJ databases">
        <title>Genome assemblies of Stephania.</title>
        <authorList>
            <person name="Yang L."/>
        </authorList>
    </citation>
    <scope>NUCLEOTIDE SEQUENCE [LARGE SCALE GENOMIC DNA]</scope>
    <source>
        <strain evidence="1">JXDWG</strain>
        <tissue evidence="1">Leaf</tissue>
    </source>
</reference>
<evidence type="ECO:0000313" key="1">
    <source>
        <dbReference type="EMBL" id="KAK9101037.1"/>
    </source>
</evidence>
<sequence>MDSDISINILQSFSRMSGQFINKDKSVLTFSNNISSHQRLHLSRKIGIPIRDNIRKYLGILMEKTLKKSQTFQPIIDKISSRVLSWKEKYLSPAGKEILVKAIVQAIPIYSMSTFLLPKKVTRTPEQLIAKFWWSSSKDKGIHWLSWVKLSQPKVLGGLGFKDIHLFNISLLAKQGWFMLKYQNSLMASFMKAKYFPKFSFLDADLGRKPSWLWRGIIKARYLLKQGLRWRVGDGSKINIWDDFWVANKHEFLLRSGRTNVICKVADLIDQSTEGWNLALINSIFSHWESKYITATPLSRFGCEYELNWNYEKSGVFSVKSAYRLASSLNLQGMLDNPPIGEPSSNALQKSIWNIVWKLKIPKKL</sequence>
<dbReference type="PANTHER" id="PTHR33116:SF86">
    <property type="entry name" value="REVERSE TRANSCRIPTASE DOMAIN-CONTAINING PROTEIN"/>
    <property type="match status" value="1"/>
</dbReference>
<comment type="caution">
    <text evidence="1">The sequence shown here is derived from an EMBL/GenBank/DDBJ whole genome shotgun (WGS) entry which is preliminary data.</text>
</comment>
<organism evidence="1 2">
    <name type="scientific">Stephania cephalantha</name>
    <dbReference type="NCBI Taxonomy" id="152367"/>
    <lineage>
        <taxon>Eukaryota</taxon>
        <taxon>Viridiplantae</taxon>
        <taxon>Streptophyta</taxon>
        <taxon>Embryophyta</taxon>
        <taxon>Tracheophyta</taxon>
        <taxon>Spermatophyta</taxon>
        <taxon>Magnoliopsida</taxon>
        <taxon>Ranunculales</taxon>
        <taxon>Menispermaceae</taxon>
        <taxon>Menispermoideae</taxon>
        <taxon>Cissampelideae</taxon>
        <taxon>Stephania</taxon>
    </lineage>
</organism>
<dbReference type="PANTHER" id="PTHR33116">
    <property type="entry name" value="REVERSE TRANSCRIPTASE ZINC-BINDING DOMAIN-CONTAINING PROTEIN-RELATED-RELATED"/>
    <property type="match status" value="1"/>
</dbReference>
<gene>
    <name evidence="1" type="ORF">Scep_024467</name>
</gene>
<keyword evidence="2" id="KW-1185">Reference proteome</keyword>
<protein>
    <recommendedName>
        <fullName evidence="3">Reverse transcriptase</fullName>
    </recommendedName>
</protein>